<dbReference type="Pfam" id="PF01297">
    <property type="entry name" value="ZnuA"/>
    <property type="match status" value="1"/>
</dbReference>
<dbReference type="InterPro" id="IPR006128">
    <property type="entry name" value="Lipoprotein_PsaA-like"/>
</dbReference>
<dbReference type="PRINTS" id="PR00691">
    <property type="entry name" value="ADHESINB"/>
</dbReference>
<dbReference type="PRINTS" id="PR00690">
    <property type="entry name" value="ADHESNFAMILY"/>
</dbReference>
<accession>A0A2N3RJB0</accession>
<proteinExistence type="inferred from homology"/>
<dbReference type="Gene3D" id="3.40.50.1980">
    <property type="entry name" value="Nitrogenase molybdenum iron protein domain"/>
    <property type="match status" value="2"/>
</dbReference>
<comment type="caution">
    <text evidence="7">The sequence shown here is derived from an EMBL/GenBank/DDBJ whole genome shotgun (WGS) entry which is preliminary data.</text>
</comment>
<evidence type="ECO:0000256" key="6">
    <source>
        <dbReference type="RuleBase" id="RU003512"/>
    </source>
</evidence>
<dbReference type="OrthoDB" id="9793396at2"/>
<evidence type="ECO:0000256" key="4">
    <source>
        <dbReference type="ARBA" id="ARBA00022723"/>
    </source>
</evidence>
<dbReference type="CDD" id="cd01137">
    <property type="entry name" value="PsaA"/>
    <property type="match status" value="1"/>
</dbReference>
<evidence type="ECO:0000256" key="1">
    <source>
        <dbReference type="ARBA" id="ARBA00004196"/>
    </source>
</evidence>
<organism evidence="7 9">
    <name type="scientific">Xanthomonas prunicola</name>
    <dbReference type="NCBI Taxonomy" id="2053930"/>
    <lineage>
        <taxon>Bacteria</taxon>
        <taxon>Pseudomonadati</taxon>
        <taxon>Pseudomonadota</taxon>
        <taxon>Gammaproteobacteria</taxon>
        <taxon>Lysobacterales</taxon>
        <taxon>Lysobacteraceae</taxon>
        <taxon>Xanthomonas</taxon>
    </lineage>
</organism>
<evidence type="ECO:0000313" key="7">
    <source>
        <dbReference type="EMBL" id="PKV12589.1"/>
    </source>
</evidence>
<keyword evidence="4" id="KW-0479">Metal-binding</keyword>
<name>A0A2N3RJB0_9XANT</name>
<dbReference type="RefSeq" id="WP_101363408.1">
    <property type="nucleotide sequence ID" value="NZ_PHKV01000003.1"/>
</dbReference>
<dbReference type="InterPro" id="IPR006127">
    <property type="entry name" value="ZnuA-like"/>
</dbReference>
<evidence type="ECO:0000313" key="10">
    <source>
        <dbReference type="Proteomes" id="UP000233748"/>
    </source>
</evidence>
<evidence type="ECO:0000313" key="8">
    <source>
        <dbReference type="EMBL" id="PKV16866.1"/>
    </source>
</evidence>
<protein>
    <submittedName>
        <fullName evidence="7">Metal ABC transporter substrate-binding protein</fullName>
    </submittedName>
</protein>
<dbReference type="Proteomes" id="UP000233720">
    <property type="component" value="Unassembled WGS sequence"/>
</dbReference>
<comment type="similarity">
    <text evidence="2 6">Belongs to the bacterial solute-binding protein 9 family.</text>
</comment>
<dbReference type="InterPro" id="IPR050492">
    <property type="entry name" value="Bact_metal-bind_prot9"/>
</dbReference>
<dbReference type="SUPFAM" id="SSF53807">
    <property type="entry name" value="Helical backbone' metal receptor"/>
    <property type="match status" value="1"/>
</dbReference>
<gene>
    <name evidence="7" type="ORF">XpruCFBP8353_11765</name>
    <name evidence="8" type="ORF">XpruCFBP8354_11765</name>
</gene>
<sequence>MSRHLHVLLGVSLLVVLAAIVALLDGGQPPPRPQGAQPLRVVVSFSILGDLVHQVGGDRVVLTTLVGPEGDAHVYQPTPADARALGSSDLVVVNGLGFEGWLDRLVHASGYHGKIVVASDGVVPRRFDAASAHAGHAHSALDPHAWQSVPNVERYVTNITAALCSADPNGAGIYRANAAAYQRRLRALHAQILHSIAALPPQRRTIVTSHDAFGYFAATYGLRFEAPQGVSTEAEASAHDVARLIAQIRHDGAAALFVEDITDPRLLQQIARETGIRIGGTLYSDALSHPQGPASTYLDLMHHNLTALVQALDPARSSP</sequence>
<dbReference type="EMBL" id="PHKV01000003">
    <property type="protein sequence ID" value="PKV12589.1"/>
    <property type="molecule type" value="Genomic_DNA"/>
</dbReference>
<keyword evidence="10" id="KW-1185">Reference proteome</keyword>
<dbReference type="Proteomes" id="UP000233748">
    <property type="component" value="Unassembled WGS sequence"/>
</dbReference>
<dbReference type="GO" id="GO:0046872">
    <property type="term" value="F:metal ion binding"/>
    <property type="evidence" value="ECO:0007669"/>
    <property type="project" value="UniProtKB-KW"/>
</dbReference>
<dbReference type="EMBL" id="PHKW01000003">
    <property type="protein sequence ID" value="PKV16866.1"/>
    <property type="molecule type" value="Genomic_DNA"/>
</dbReference>
<dbReference type="PANTHER" id="PTHR42953">
    <property type="entry name" value="HIGH-AFFINITY ZINC UPTAKE SYSTEM PROTEIN ZNUA-RELATED"/>
    <property type="match status" value="1"/>
</dbReference>
<evidence type="ECO:0000313" key="9">
    <source>
        <dbReference type="Proteomes" id="UP000233720"/>
    </source>
</evidence>
<dbReference type="GO" id="GO:0030001">
    <property type="term" value="P:metal ion transport"/>
    <property type="evidence" value="ECO:0007669"/>
    <property type="project" value="InterPro"/>
</dbReference>
<evidence type="ECO:0000256" key="3">
    <source>
        <dbReference type="ARBA" id="ARBA00022448"/>
    </source>
</evidence>
<reference evidence="9 10" key="1">
    <citation type="submission" date="2017-11" db="EMBL/GenBank/DDBJ databases">
        <title>Xanthomonas prunicola sp. nov., a novel pathogen that affects nectarine (Prunus persica var. nectarine) trees.</title>
        <authorList>
            <person name="Lopez M."/>
            <person name="Lopez-Soriano P."/>
            <person name="Garita-Cambronero J."/>
            <person name="Beltran C."/>
            <person name="Taghouti G."/>
            <person name="Portier P."/>
            <person name="Cubero J."/>
            <person name="Fischer-Le Saux M."/>
            <person name="Marco-Noales E."/>
        </authorList>
    </citation>
    <scope>NUCLEOTIDE SEQUENCE [LARGE SCALE GENOMIC DNA]</scope>
    <source>
        <strain evidence="7 9">CFBP8353</strain>
        <strain evidence="8 10">CFBP8354</strain>
    </source>
</reference>
<comment type="subcellular location">
    <subcellularLocation>
        <location evidence="1">Cell envelope</location>
    </subcellularLocation>
</comment>
<dbReference type="GO" id="GO:0030313">
    <property type="term" value="C:cell envelope"/>
    <property type="evidence" value="ECO:0007669"/>
    <property type="project" value="UniProtKB-SubCell"/>
</dbReference>
<evidence type="ECO:0000256" key="5">
    <source>
        <dbReference type="ARBA" id="ARBA00022729"/>
    </source>
</evidence>
<keyword evidence="3 6" id="KW-0813">Transport</keyword>
<evidence type="ECO:0000256" key="2">
    <source>
        <dbReference type="ARBA" id="ARBA00011028"/>
    </source>
</evidence>
<keyword evidence="5" id="KW-0732">Signal</keyword>
<dbReference type="InterPro" id="IPR006129">
    <property type="entry name" value="AdhesinB"/>
</dbReference>
<dbReference type="AlphaFoldDB" id="A0A2N3RJB0"/>
<dbReference type="PANTHER" id="PTHR42953:SF1">
    <property type="entry name" value="METAL-BINDING PROTEIN HI_0362-RELATED"/>
    <property type="match status" value="1"/>
</dbReference>
<dbReference type="GO" id="GO:0007155">
    <property type="term" value="P:cell adhesion"/>
    <property type="evidence" value="ECO:0007669"/>
    <property type="project" value="InterPro"/>
</dbReference>